<organism evidence="1 2">
    <name type="scientific">Cinchona calisaya</name>
    <dbReference type="NCBI Taxonomy" id="153742"/>
    <lineage>
        <taxon>Eukaryota</taxon>
        <taxon>Viridiplantae</taxon>
        <taxon>Streptophyta</taxon>
        <taxon>Embryophyta</taxon>
        <taxon>Tracheophyta</taxon>
        <taxon>Spermatophyta</taxon>
        <taxon>Magnoliopsida</taxon>
        <taxon>eudicotyledons</taxon>
        <taxon>Gunneridae</taxon>
        <taxon>Pentapetalae</taxon>
        <taxon>asterids</taxon>
        <taxon>lamiids</taxon>
        <taxon>Gentianales</taxon>
        <taxon>Rubiaceae</taxon>
        <taxon>Cinchonoideae</taxon>
        <taxon>Cinchoneae</taxon>
        <taxon>Cinchona</taxon>
    </lineage>
</organism>
<accession>A0ABD2XYG5</accession>
<keyword evidence="2" id="KW-1185">Reference proteome</keyword>
<name>A0ABD2XYG5_9GENT</name>
<dbReference type="Gene3D" id="1.25.40.10">
    <property type="entry name" value="Tetratricopeptide repeat domain"/>
    <property type="match status" value="1"/>
</dbReference>
<comment type="caution">
    <text evidence="1">The sequence shown here is derived from an EMBL/GenBank/DDBJ whole genome shotgun (WGS) entry which is preliminary data.</text>
</comment>
<dbReference type="EMBL" id="JBJUIK010000016">
    <property type="protein sequence ID" value="KAL3499254.1"/>
    <property type="molecule type" value="Genomic_DNA"/>
</dbReference>
<dbReference type="InterPro" id="IPR011990">
    <property type="entry name" value="TPR-like_helical_dom_sf"/>
</dbReference>
<dbReference type="SUPFAM" id="SSF48452">
    <property type="entry name" value="TPR-like"/>
    <property type="match status" value="1"/>
</dbReference>
<dbReference type="AlphaFoldDB" id="A0ABD2XYG5"/>
<evidence type="ECO:0000313" key="2">
    <source>
        <dbReference type="Proteomes" id="UP001630127"/>
    </source>
</evidence>
<gene>
    <name evidence="1" type="ORF">ACH5RR_038347</name>
</gene>
<reference evidence="1 2" key="1">
    <citation type="submission" date="2024-11" db="EMBL/GenBank/DDBJ databases">
        <title>A near-complete genome assembly of Cinchona calisaya.</title>
        <authorList>
            <person name="Lian D.C."/>
            <person name="Zhao X.W."/>
            <person name="Wei L."/>
        </authorList>
    </citation>
    <scope>NUCLEOTIDE SEQUENCE [LARGE SCALE GENOMIC DNA]</scope>
    <source>
        <tissue evidence="1">Nenye</tissue>
    </source>
</reference>
<evidence type="ECO:0000313" key="1">
    <source>
        <dbReference type="EMBL" id="KAL3499254.1"/>
    </source>
</evidence>
<dbReference type="Proteomes" id="UP001630127">
    <property type="component" value="Unassembled WGS sequence"/>
</dbReference>
<proteinExistence type="predicted"/>
<sequence>MKGTSEATGSMAISSATRVRIESTIVRRRIQYENKVWKYPLDYDTSMIYIWFEDKVESKDSIRELYERVVAKLLAAEQNGWLSYIEFKLRYKEVEKARNICDQADTILPRVE</sequence>
<protein>
    <submittedName>
        <fullName evidence="1">Uncharacterized protein</fullName>
    </submittedName>
</protein>